<dbReference type="OrthoDB" id="9810670at2"/>
<evidence type="ECO:0000313" key="3">
    <source>
        <dbReference type="EMBL" id="REE81240.1"/>
    </source>
</evidence>
<feature type="domain" description="Peptidoglycan binding-like" evidence="2">
    <location>
        <begin position="45"/>
        <end position="102"/>
    </location>
</feature>
<dbReference type="RefSeq" id="WP_116190175.1">
    <property type="nucleotide sequence ID" value="NZ_QTTN01000019.1"/>
</dbReference>
<accession>A0A3D9RMX9</accession>
<comment type="caution">
    <text evidence="3">The sequence shown here is derived from an EMBL/GenBank/DDBJ whole genome shotgun (WGS) entry which is preliminary data.</text>
</comment>
<dbReference type="InterPro" id="IPR036366">
    <property type="entry name" value="PGBDSf"/>
</dbReference>
<protein>
    <submittedName>
        <fullName evidence="3">Putative peptidoglycan binding protein</fullName>
    </submittedName>
</protein>
<dbReference type="AlphaFoldDB" id="A0A3D9RMX9"/>
<keyword evidence="4" id="KW-1185">Reference proteome</keyword>
<dbReference type="Gene3D" id="1.10.101.10">
    <property type="entry name" value="PGBD-like superfamily/PGBD"/>
    <property type="match status" value="1"/>
</dbReference>
<dbReference type="EMBL" id="QTTN01000019">
    <property type="protein sequence ID" value="REE81240.1"/>
    <property type="molecule type" value="Genomic_DNA"/>
</dbReference>
<reference evidence="3 4" key="1">
    <citation type="submission" date="2018-08" db="EMBL/GenBank/DDBJ databases">
        <title>Genomic Encyclopedia of Type Strains, Phase III (KMG-III): the genomes of soil and plant-associated and newly described type strains.</title>
        <authorList>
            <person name="Whitman W."/>
        </authorList>
    </citation>
    <scope>NUCLEOTIDE SEQUENCE [LARGE SCALE GENOMIC DNA]</scope>
    <source>
        <strain evidence="3 4">CGMCC 1.10966</strain>
    </source>
</reference>
<feature type="signal peptide" evidence="1">
    <location>
        <begin position="1"/>
        <end position="27"/>
    </location>
</feature>
<keyword evidence="1" id="KW-0732">Signal</keyword>
<evidence type="ECO:0000256" key="1">
    <source>
        <dbReference type="SAM" id="SignalP"/>
    </source>
</evidence>
<dbReference type="SUPFAM" id="SSF47090">
    <property type="entry name" value="PGBD-like"/>
    <property type="match status" value="1"/>
</dbReference>
<evidence type="ECO:0000313" key="4">
    <source>
        <dbReference type="Proteomes" id="UP000256304"/>
    </source>
</evidence>
<gene>
    <name evidence="3" type="ORF">A8990_11975</name>
</gene>
<dbReference type="Proteomes" id="UP000256304">
    <property type="component" value="Unassembled WGS sequence"/>
</dbReference>
<sequence>MKSKKKSVVALSLAVAGSLMVAGIAAAAYATNFNSFPTLQQGASGGYVRALQANLYAFGQAATVGTIDGSFGSSTKTAVQNFQTAYGLTSDGSMGPASWSKMSAYTVAETTSTFWLDTPSSTTYYVDYNNPTTSSLVGKLKYKSDNTIVNSFTVY</sequence>
<dbReference type="InterPro" id="IPR002477">
    <property type="entry name" value="Peptidoglycan-bd-like"/>
</dbReference>
<dbReference type="Pfam" id="PF01471">
    <property type="entry name" value="PG_binding_1"/>
    <property type="match status" value="1"/>
</dbReference>
<name>A0A3D9RMX9_9BACL</name>
<proteinExistence type="predicted"/>
<evidence type="ECO:0000259" key="2">
    <source>
        <dbReference type="Pfam" id="PF01471"/>
    </source>
</evidence>
<dbReference type="InterPro" id="IPR036365">
    <property type="entry name" value="PGBD-like_sf"/>
</dbReference>
<organism evidence="3 4">
    <name type="scientific">Paenibacillus taihuensis</name>
    <dbReference type="NCBI Taxonomy" id="1156355"/>
    <lineage>
        <taxon>Bacteria</taxon>
        <taxon>Bacillati</taxon>
        <taxon>Bacillota</taxon>
        <taxon>Bacilli</taxon>
        <taxon>Bacillales</taxon>
        <taxon>Paenibacillaceae</taxon>
        <taxon>Paenibacillus</taxon>
    </lineage>
</organism>
<feature type="chain" id="PRO_5017734854" evidence="1">
    <location>
        <begin position="28"/>
        <end position="155"/>
    </location>
</feature>